<comment type="pathway">
    <text evidence="2 9">Amino-acid biosynthesis; L-tryptophan biosynthesis; L-tryptophan from chorismate: step 3/5.</text>
</comment>
<evidence type="ECO:0000256" key="7">
    <source>
        <dbReference type="ARBA" id="ARBA00023141"/>
    </source>
</evidence>
<evidence type="ECO:0000256" key="2">
    <source>
        <dbReference type="ARBA" id="ARBA00004664"/>
    </source>
</evidence>
<dbReference type="HAMAP" id="MF_00135">
    <property type="entry name" value="PRAI"/>
    <property type="match status" value="1"/>
</dbReference>
<proteinExistence type="inferred from homology"/>
<keyword evidence="8 9" id="KW-0413">Isomerase</keyword>
<comment type="catalytic activity">
    <reaction evidence="1 9">
        <text>N-(5-phospho-beta-D-ribosyl)anthranilate = 1-(2-carboxyphenylamino)-1-deoxy-D-ribulose 5-phosphate</text>
        <dbReference type="Rhea" id="RHEA:21540"/>
        <dbReference type="ChEBI" id="CHEBI:18277"/>
        <dbReference type="ChEBI" id="CHEBI:58613"/>
        <dbReference type="EC" id="5.3.1.24"/>
    </reaction>
</comment>
<evidence type="ECO:0000313" key="11">
    <source>
        <dbReference type="EMBL" id="MBD1364270.1"/>
    </source>
</evidence>
<evidence type="ECO:0000313" key="12">
    <source>
        <dbReference type="Proteomes" id="UP000606600"/>
    </source>
</evidence>
<dbReference type="InterPro" id="IPR013785">
    <property type="entry name" value="Aldolase_TIM"/>
</dbReference>
<dbReference type="InterPro" id="IPR001240">
    <property type="entry name" value="PRAI_dom"/>
</dbReference>
<sequence length="213" mass="23927">MKIKICGLKHPDNIEAVAALSPDYMGFICYSRSPRFIGELDEDILATLPDHILKTGVFVNASVERINKTMNKYGFEAIQLHGAETPDHCAMFRTKVIVIKAFGVDEDFDFSRLENYANKVDYFLFDTKTVAHGGSGKTFNWEVLNRYTGDVPFFLSGGLSLENLAEVGNIKHPMLYGVDLNSRFESAPALKDIDKLKEAFNIIKTFNSDEVRS</sequence>
<dbReference type="InterPro" id="IPR011060">
    <property type="entry name" value="RibuloseP-bd_barrel"/>
</dbReference>
<organism evidence="11 12">
    <name type="scientific">Mucilaginibacter pankratovii</name>
    <dbReference type="NCBI Taxonomy" id="2772110"/>
    <lineage>
        <taxon>Bacteria</taxon>
        <taxon>Pseudomonadati</taxon>
        <taxon>Bacteroidota</taxon>
        <taxon>Sphingobacteriia</taxon>
        <taxon>Sphingobacteriales</taxon>
        <taxon>Sphingobacteriaceae</taxon>
        <taxon>Mucilaginibacter</taxon>
    </lineage>
</organism>
<dbReference type="InterPro" id="IPR044643">
    <property type="entry name" value="TrpF_fam"/>
</dbReference>
<evidence type="ECO:0000259" key="10">
    <source>
        <dbReference type="Pfam" id="PF00697"/>
    </source>
</evidence>
<keyword evidence="5 9" id="KW-0028">Amino-acid biosynthesis</keyword>
<reference evidence="11 12" key="1">
    <citation type="submission" date="2020-09" db="EMBL/GenBank/DDBJ databases">
        <title>Novel species of Mucilaginibacter isolated from a glacier on the Tibetan Plateau.</title>
        <authorList>
            <person name="Liu Q."/>
            <person name="Xin Y.-H."/>
        </authorList>
    </citation>
    <scope>NUCLEOTIDE SEQUENCE [LARGE SCALE GENOMIC DNA]</scope>
    <source>
        <strain evidence="11 12">ZT4R22</strain>
    </source>
</reference>
<dbReference type="PANTHER" id="PTHR42894:SF1">
    <property type="entry name" value="N-(5'-PHOSPHORIBOSYL)ANTHRANILATE ISOMERASE"/>
    <property type="match status" value="1"/>
</dbReference>
<evidence type="ECO:0000256" key="6">
    <source>
        <dbReference type="ARBA" id="ARBA00022822"/>
    </source>
</evidence>
<dbReference type="SUPFAM" id="SSF51366">
    <property type="entry name" value="Ribulose-phoshate binding barrel"/>
    <property type="match status" value="1"/>
</dbReference>
<keyword evidence="12" id="KW-1185">Reference proteome</keyword>
<accession>A0ABR7WPN8</accession>
<dbReference type="EMBL" id="JACWMY010000005">
    <property type="protein sequence ID" value="MBD1364270.1"/>
    <property type="molecule type" value="Genomic_DNA"/>
</dbReference>
<comment type="similarity">
    <text evidence="9">Belongs to the TrpF family.</text>
</comment>
<gene>
    <name evidence="9" type="primary">trpF</name>
    <name evidence="11" type="ORF">IDJ77_10665</name>
</gene>
<evidence type="ECO:0000256" key="4">
    <source>
        <dbReference type="ARBA" id="ARBA00022272"/>
    </source>
</evidence>
<dbReference type="RefSeq" id="WP_191188943.1">
    <property type="nucleotide sequence ID" value="NZ_JACWMY010000005.1"/>
</dbReference>
<dbReference type="Pfam" id="PF00697">
    <property type="entry name" value="PRAI"/>
    <property type="match status" value="1"/>
</dbReference>
<dbReference type="PANTHER" id="PTHR42894">
    <property type="entry name" value="N-(5'-PHOSPHORIBOSYL)ANTHRANILATE ISOMERASE"/>
    <property type="match status" value="1"/>
</dbReference>
<protein>
    <recommendedName>
        <fullName evidence="4 9">N-(5'-phosphoribosyl)anthranilate isomerase</fullName>
        <shortName evidence="9">PRAI</shortName>
        <ecNumber evidence="3 9">5.3.1.24</ecNumber>
    </recommendedName>
</protein>
<keyword evidence="7 9" id="KW-0057">Aromatic amino acid biosynthesis</keyword>
<evidence type="ECO:0000256" key="5">
    <source>
        <dbReference type="ARBA" id="ARBA00022605"/>
    </source>
</evidence>
<evidence type="ECO:0000256" key="3">
    <source>
        <dbReference type="ARBA" id="ARBA00012572"/>
    </source>
</evidence>
<dbReference type="GO" id="GO:0016853">
    <property type="term" value="F:isomerase activity"/>
    <property type="evidence" value="ECO:0007669"/>
    <property type="project" value="UniProtKB-KW"/>
</dbReference>
<comment type="caution">
    <text evidence="11">The sequence shown here is derived from an EMBL/GenBank/DDBJ whole genome shotgun (WGS) entry which is preliminary data.</text>
</comment>
<name>A0ABR7WPN8_9SPHI</name>
<dbReference type="EC" id="5.3.1.24" evidence="3 9"/>
<feature type="domain" description="N-(5'phosphoribosyl) anthranilate isomerase (PRAI)" evidence="10">
    <location>
        <begin position="3"/>
        <end position="200"/>
    </location>
</feature>
<evidence type="ECO:0000256" key="9">
    <source>
        <dbReference type="HAMAP-Rule" id="MF_00135"/>
    </source>
</evidence>
<dbReference type="Gene3D" id="3.20.20.70">
    <property type="entry name" value="Aldolase class I"/>
    <property type="match status" value="1"/>
</dbReference>
<dbReference type="CDD" id="cd00405">
    <property type="entry name" value="PRAI"/>
    <property type="match status" value="1"/>
</dbReference>
<keyword evidence="6 9" id="KW-0822">Tryptophan biosynthesis</keyword>
<evidence type="ECO:0000256" key="1">
    <source>
        <dbReference type="ARBA" id="ARBA00001164"/>
    </source>
</evidence>
<evidence type="ECO:0000256" key="8">
    <source>
        <dbReference type="ARBA" id="ARBA00023235"/>
    </source>
</evidence>
<dbReference type="Proteomes" id="UP000606600">
    <property type="component" value="Unassembled WGS sequence"/>
</dbReference>